<evidence type="ECO:0000313" key="3">
    <source>
        <dbReference type="EMBL" id="MET3695305.1"/>
    </source>
</evidence>
<name>A0ABV2LBT0_9HYPH</name>
<keyword evidence="4" id="KW-1185">Reference proteome</keyword>
<comment type="caution">
    <text evidence="3">The sequence shown here is derived from an EMBL/GenBank/DDBJ whole genome shotgun (WGS) entry which is preliminary data.</text>
</comment>
<gene>
    <name evidence="3" type="ORF">ABID43_004873</name>
</gene>
<keyword evidence="1" id="KW-1133">Transmembrane helix</keyword>
<sequence length="369" mass="40735">MTAKVAEEFPGNDRHIYGLDLLRICAAGMVALLHLTYQYPPLTFIPPVGWVGVEIFFVLSGFVIAASLTNSSPRRFIKNRLLRLYPTAWGCTIIGSAAVLIFGGTHTVVGDLATLDPRSFIVSLALFGGRFFSSAYWTLEIELAFYAFCLLYFIVCPQRDVSRLAKILIIWATPYIILLTLSNLDVFEANWLDFGYGFRNASLLRHGPLFALGMLLWQLTKGDKPRSANLKWMGAAILLSCAEILCRSIEFVQNIVVGKSPVSVGAISLGLWGSACIAIIISIRCNTAFPRHIRLRSVTRTLGLMTYPFYLIHQSVSGSVMGYLIIDGMSDTTALAISLVASLVLSWAILVLWDPAIRNAITWIETRAS</sequence>
<evidence type="ECO:0000259" key="2">
    <source>
        <dbReference type="Pfam" id="PF01757"/>
    </source>
</evidence>
<feature type="transmembrane region" description="Helical" evidence="1">
    <location>
        <begin position="332"/>
        <end position="353"/>
    </location>
</feature>
<keyword evidence="1" id="KW-0812">Transmembrane</keyword>
<evidence type="ECO:0000256" key="1">
    <source>
        <dbReference type="SAM" id="Phobius"/>
    </source>
</evidence>
<keyword evidence="1" id="KW-0472">Membrane</keyword>
<dbReference type="EMBL" id="JBEPMM010000026">
    <property type="protein sequence ID" value="MET3695305.1"/>
    <property type="molecule type" value="Genomic_DNA"/>
</dbReference>
<feature type="transmembrane region" description="Helical" evidence="1">
    <location>
        <begin position="304"/>
        <end position="326"/>
    </location>
</feature>
<dbReference type="InterPro" id="IPR002656">
    <property type="entry name" value="Acyl_transf_3_dom"/>
</dbReference>
<dbReference type="PANTHER" id="PTHR23028">
    <property type="entry name" value="ACETYLTRANSFERASE"/>
    <property type="match status" value="1"/>
</dbReference>
<accession>A0ABV2LBT0</accession>
<dbReference type="Pfam" id="PF01757">
    <property type="entry name" value="Acyl_transf_3"/>
    <property type="match status" value="1"/>
</dbReference>
<feature type="transmembrane region" description="Helical" evidence="1">
    <location>
        <begin position="262"/>
        <end position="283"/>
    </location>
</feature>
<feature type="transmembrane region" description="Helical" evidence="1">
    <location>
        <begin position="49"/>
        <end position="69"/>
    </location>
</feature>
<feature type="transmembrane region" description="Helical" evidence="1">
    <location>
        <begin position="167"/>
        <end position="184"/>
    </location>
</feature>
<proteinExistence type="predicted"/>
<protein>
    <submittedName>
        <fullName evidence="3">Peptidoglycan/LPS O-acetylase OafA/YrhL</fullName>
    </submittedName>
</protein>
<dbReference type="Proteomes" id="UP001549145">
    <property type="component" value="Unassembled WGS sequence"/>
</dbReference>
<feature type="transmembrane region" description="Helical" evidence="1">
    <location>
        <begin position="135"/>
        <end position="155"/>
    </location>
</feature>
<feature type="transmembrane region" description="Helical" evidence="1">
    <location>
        <begin position="21"/>
        <end position="37"/>
    </location>
</feature>
<evidence type="ECO:0000313" key="4">
    <source>
        <dbReference type="Proteomes" id="UP001549145"/>
    </source>
</evidence>
<organism evidence="3 4">
    <name type="scientific">Methylobacterium goesingense</name>
    <dbReference type="NCBI Taxonomy" id="243690"/>
    <lineage>
        <taxon>Bacteria</taxon>
        <taxon>Pseudomonadati</taxon>
        <taxon>Pseudomonadota</taxon>
        <taxon>Alphaproteobacteria</taxon>
        <taxon>Hyphomicrobiales</taxon>
        <taxon>Methylobacteriaceae</taxon>
        <taxon>Methylobacterium</taxon>
    </lineage>
</organism>
<reference evidence="3 4" key="1">
    <citation type="submission" date="2024-06" db="EMBL/GenBank/DDBJ databases">
        <title>Genomic Encyclopedia of Type Strains, Phase IV (KMG-IV): sequencing the most valuable type-strain genomes for metagenomic binning, comparative biology and taxonomic classification.</title>
        <authorList>
            <person name="Goeker M."/>
        </authorList>
    </citation>
    <scope>NUCLEOTIDE SEQUENCE [LARGE SCALE GENOMIC DNA]</scope>
    <source>
        <strain evidence="3 4">DSM 21331</strain>
    </source>
</reference>
<feature type="domain" description="Acyltransferase 3" evidence="2">
    <location>
        <begin position="16"/>
        <end position="350"/>
    </location>
</feature>
<dbReference type="RefSeq" id="WP_238279050.1">
    <property type="nucleotide sequence ID" value="NZ_BPQL01000048.1"/>
</dbReference>
<feature type="transmembrane region" description="Helical" evidence="1">
    <location>
        <begin position="81"/>
        <end position="102"/>
    </location>
</feature>
<dbReference type="InterPro" id="IPR050879">
    <property type="entry name" value="Acyltransferase_3"/>
</dbReference>